<feature type="region of interest" description="Disordered" evidence="1">
    <location>
        <begin position="523"/>
        <end position="542"/>
    </location>
</feature>
<evidence type="ECO:0000256" key="1">
    <source>
        <dbReference type="SAM" id="MobiDB-lite"/>
    </source>
</evidence>
<evidence type="ECO:0000313" key="3">
    <source>
        <dbReference type="EMBL" id="KAG5846854.1"/>
    </source>
</evidence>
<organism evidence="3 4">
    <name type="scientific">Anguilla anguilla</name>
    <name type="common">European freshwater eel</name>
    <name type="synonym">Muraena anguilla</name>
    <dbReference type="NCBI Taxonomy" id="7936"/>
    <lineage>
        <taxon>Eukaryota</taxon>
        <taxon>Metazoa</taxon>
        <taxon>Chordata</taxon>
        <taxon>Craniata</taxon>
        <taxon>Vertebrata</taxon>
        <taxon>Euteleostomi</taxon>
        <taxon>Actinopterygii</taxon>
        <taxon>Neopterygii</taxon>
        <taxon>Teleostei</taxon>
        <taxon>Anguilliformes</taxon>
        <taxon>Anguillidae</taxon>
        <taxon>Anguilla</taxon>
    </lineage>
</organism>
<feature type="compositionally biased region" description="Pro residues" evidence="1">
    <location>
        <begin position="592"/>
        <end position="604"/>
    </location>
</feature>
<feature type="compositionally biased region" description="Basic and acidic residues" evidence="1">
    <location>
        <begin position="349"/>
        <end position="366"/>
    </location>
</feature>
<dbReference type="AlphaFoldDB" id="A0A9D3RX21"/>
<proteinExistence type="predicted"/>
<accession>A0A9D3RX21</accession>
<dbReference type="EMBL" id="JAFIRN010000006">
    <property type="protein sequence ID" value="KAG5846854.1"/>
    <property type="molecule type" value="Genomic_DNA"/>
</dbReference>
<reference evidence="3" key="1">
    <citation type="submission" date="2021-01" db="EMBL/GenBank/DDBJ databases">
        <title>A chromosome-scale assembly of European eel, Anguilla anguilla.</title>
        <authorList>
            <person name="Henkel C."/>
            <person name="Jong-Raadsen S.A."/>
            <person name="Dufour S."/>
            <person name="Weltzien F.-A."/>
            <person name="Palstra A.P."/>
            <person name="Pelster B."/>
            <person name="Spaink H.P."/>
            <person name="Van Den Thillart G.E."/>
            <person name="Jansen H."/>
            <person name="Zahm M."/>
            <person name="Klopp C."/>
            <person name="Cedric C."/>
            <person name="Louis A."/>
            <person name="Berthelot C."/>
            <person name="Parey E."/>
            <person name="Roest Crollius H."/>
            <person name="Montfort J."/>
            <person name="Robinson-Rechavi M."/>
            <person name="Bucao C."/>
            <person name="Bouchez O."/>
            <person name="Gislard M."/>
            <person name="Lluch J."/>
            <person name="Milhes M."/>
            <person name="Lampietro C."/>
            <person name="Lopez Roques C."/>
            <person name="Donnadieu C."/>
            <person name="Braasch I."/>
            <person name="Desvignes T."/>
            <person name="Postlethwait J."/>
            <person name="Bobe J."/>
            <person name="Guiguen Y."/>
            <person name="Dirks R."/>
        </authorList>
    </citation>
    <scope>NUCLEOTIDE SEQUENCE</scope>
    <source>
        <strain evidence="3">Tag_6206</strain>
        <tissue evidence="3">Liver</tissue>
    </source>
</reference>
<evidence type="ECO:0000259" key="2">
    <source>
        <dbReference type="Pfam" id="PF16059"/>
    </source>
</evidence>
<evidence type="ECO:0000313" key="4">
    <source>
        <dbReference type="Proteomes" id="UP001044222"/>
    </source>
</evidence>
<protein>
    <recommendedName>
        <fullName evidence="2">MGA conserved domain-containing protein</fullName>
    </recommendedName>
</protein>
<dbReference type="InterPro" id="IPR032060">
    <property type="entry name" value="MGA_dom"/>
</dbReference>
<comment type="caution">
    <text evidence="3">The sequence shown here is derived from an EMBL/GenBank/DDBJ whole genome shotgun (WGS) entry which is preliminary data.</text>
</comment>
<feature type="region of interest" description="Disordered" evidence="1">
    <location>
        <begin position="434"/>
        <end position="467"/>
    </location>
</feature>
<sequence length="711" mass="76119">MLKLMDLEDRALWEGYRQTTVTNERAERALAALLTAQGTLKRSRGHAKPHPRWSPPCRRAFCRLGCVCASLAKGRRVVTHCRKPACMFGCSCLKHKMVLVRPSLTSPPEPELGDLIGQKAPGEAFPSNSELNTILEAETEVELEVELPVHLHRLWNRKAGEVDPEPLYVPTPVRFDAPLPSADFRVPKPAPFRTYVPRPNPVVRDEDKDPVYLYFESMMTCARVRGYMSKPPPERPLCYCKSVLCSGKEDDPYHYSVHLTAERRPPKDKARAPEPRQAPEEPRRTLEVLSECDWESERGPVLAAVCQRAAQGDLARPFRVGAFLVRPFGPALGREGRRPAPTRCSSAGEEGRAPSDRREAPRRDRAAKGFPFWSDVLPAGLLSAKKKQPGLPAKGLIEVNGKSYSQAKVQLGQMGALHMTSRLAAYLTGRWQPANQKRPVKAPPVSKLTGRGGHESPTSPPACPAGTATLGPAIAALGTSGPGFQPLASPVAPMLLVPVEDPDSDSAAPAGAGSPMPLVPGEGVVLHPVHGPSGGTPLFRHPSGRLVHLVPLDQLHPAPPDPPASSPDAVAHLPQASPPACKSASADTGAPSPSPTTPAPPPCPAETAPKPAPSFLGQRGTQTIRICPGVVVGGSLKGPTAPAGFTPLHVPRGPPRAPRGKPSPREGPALPESGTRRVLARNPAPRRDGQRGSRTFGLQRGTQVTRGHARA</sequence>
<keyword evidence="4" id="KW-1185">Reference proteome</keyword>
<dbReference type="Pfam" id="PF16059">
    <property type="entry name" value="MGA_dom"/>
    <property type="match status" value="1"/>
</dbReference>
<dbReference type="Proteomes" id="UP001044222">
    <property type="component" value="Chromosome 6"/>
</dbReference>
<feature type="region of interest" description="Disordered" evidence="1">
    <location>
        <begin position="331"/>
        <end position="366"/>
    </location>
</feature>
<feature type="compositionally biased region" description="Basic and acidic residues" evidence="1">
    <location>
        <begin position="260"/>
        <end position="286"/>
    </location>
</feature>
<gene>
    <name evidence="3" type="ORF">ANANG_G00119400</name>
</gene>
<feature type="region of interest" description="Disordered" evidence="1">
    <location>
        <begin position="258"/>
        <end position="286"/>
    </location>
</feature>
<feature type="region of interest" description="Disordered" evidence="1">
    <location>
        <begin position="553"/>
        <end position="617"/>
    </location>
</feature>
<feature type="domain" description="MGA conserved" evidence="2">
    <location>
        <begin position="55"/>
        <end position="95"/>
    </location>
</feature>
<name>A0A9D3RX21_ANGAN</name>
<feature type="region of interest" description="Disordered" evidence="1">
    <location>
        <begin position="642"/>
        <end position="711"/>
    </location>
</feature>